<dbReference type="CDD" id="cd00433">
    <property type="entry name" value="Peptidase_M17"/>
    <property type="match status" value="1"/>
</dbReference>
<dbReference type="InterPro" id="IPR023042">
    <property type="entry name" value="Peptidase_M17_leu_NH2_pept"/>
</dbReference>
<keyword evidence="4 8" id="KW-0031">Aminopeptidase</keyword>
<dbReference type="PANTHER" id="PTHR11963">
    <property type="entry name" value="LEUCINE AMINOPEPTIDASE-RELATED"/>
    <property type="match status" value="1"/>
</dbReference>
<comment type="catalytic activity">
    <reaction evidence="2 8">
        <text>Release of an N-terminal amino acid, preferentially leucine, but not glutamic or aspartic acids.</text>
        <dbReference type="EC" id="3.4.11.10"/>
    </reaction>
</comment>
<dbReference type="Proteomes" id="UP000315389">
    <property type="component" value="Unassembled WGS sequence"/>
</dbReference>
<keyword evidence="6 8" id="KW-0378">Hydrolase</keyword>
<dbReference type="EC" id="3.4.11.1" evidence="8"/>
<comment type="function">
    <text evidence="7 8">Presumably involved in the processing and regular turnover of intracellular proteins. Catalyzes the removal of unsubstituted N-terminal amino acids from various peptides.</text>
</comment>
<dbReference type="PROSITE" id="PS00631">
    <property type="entry name" value="CYTOSOL_AP"/>
    <property type="match status" value="1"/>
</dbReference>
<keyword evidence="8" id="KW-0963">Cytoplasm</keyword>
<sequence>MIAHAPLPAFEFVDKVSDKAGKVPVIVAVPVARPAKDGDAAVAGPLAETLAALDLTALGASESAGSVRVTATGAAPATVALVGGICPEASADEFRDAAANVAREVDGTGARLVLALGIETAEQASAAALGALLGAYRFDRYRTDTRPAIDSIAVLVPARLLKSASAASQRVRILATNTWRARDLVNTAPNDLTPAEFAAYAIKAAKLPRVKTTSLDLEALKAGGFGGHVAVGQGSINPPHLVKVAYKPSKAKGHVALVGKGITFDSGGLSIKPAKSMETMKSDMAGAATVLATVIAAAELSLPIAVTGWLCLAENMPSGSATRPSDVITIHGGTTVEVLNTDAEGRLVLADGLSAAREEKPDVLLDIATLTGAQLVALGPEIGAVMGSEDVRSEVIAAGDAAGEDLWPMPLPAHLRPSLKSPVADIANMGDRFGGMLVAGLFLKEFVGSTPWAHLDVAGPAYNERAPHGIAPTGGTGFGLSTLLTFLETRAS</sequence>
<evidence type="ECO:0000259" key="9">
    <source>
        <dbReference type="PROSITE" id="PS00631"/>
    </source>
</evidence>
<evidence type="ECO:0000256" key="7">
    <source>
        <dbReference type="ARBA" id="ARBA00049972"/>
    </source>
</evidence>
<evidence type="ECO:0000256" key="2">
    <source>
        <dbReference type="ARBA" id="ARBA00000967"/>
    </source>
</evidence>
<comment type="cofactor">
    <cofactor evidence="8">
        <name>Mn(2+)</name>
        <dbReference type="ChEBI" id="CHEBI:29035"/>
    </cofactor>
    <text evidence="8">Binds 2 manganese ions per subunit.</text>
</comment>
<evidence type="ECO:0000256" key="1">
    <source>
        <dbReference type="ARBA" id="ARBA00000135"/>
    </source>
</evidence>
<keyword evidence="5 8" id="KW-0645">Protease</keyword>
<dbReference type="PANTHER" id="PTHR11963:SF23">
    <property type="entry name" value="CYTOSOL AMINOPEPTIDASE"/>
    <property type="match status" value="1"/>
</dbReference>
<feature type="active site" evidence="8">
    <location>
        <position position="272"/>
    </location>
</feature>
<feature type="binding site" evidence="8">
    <location>
        <position position="260"/>
    </location>
    <ligand>
        <name>Mn(2+)</name>
        <dbReference type="ChEBI" id="CHEBI:29035"/>
        <label>2</label>
    </ligand>
</feature>
<comment type="caution">
    <text evidence="10">The sequence shown here is derived from an EMBL/GenBank/DDBJ whole genome shotgun (WGS) entry which is preliminary data.</text>
</comment>
<dbReference type="EMBL" id="VFOS01000001">
    <property type="protein sequence ID" value="TQL64282.1"/>
    <property type="molecule type" value="Genomic_DNA"/>
</dbReference>
<evidence type="ECO:0000256" key="3">
    <source>
        <dbReference type="ARBA" id="ARBA00009528"/>
    </source>
</evidence>
<evidence type="ECO:0000256" key="4">
    <source>
        <dbReference type="ARBA" id="ARBA00022438"/>
    </source>
</evidence>
<comment type="catalytic activity">
    <reaction evidence="1 8">
        <text>Release of an N-terminal amino acid, Xaa-|-Yaa-, in which Xaa is preferably Leu, but may be other amino acids including Pro although not Arg or Lys, and Yaa may be Pro. Amino acid amides and methyl esters are also readily hydrolyzed, but rates on arylamides are exceedingly low.</text>
        <dbReference type="EC" id="3.4.11.1"/>
    </reaction>
</comment>
<organism evidence="10 11">
    <name type="scientific">Rarobacter faecitabidus</name>
    <dbReference type="NCBI Taxonomy" id="13243"/>
    <lineage>
        <taxon>Bacteria</taxon>
        <taxon>Bacillati</taxon>
        <taxon>Actinomycetota</taxon>
        <taxon>Actinomycetes</taxon>
        <taxon>Micrococcales</taxon>
        <taxon>Rarobacteraceae</taxon>
        <taxon>Rarobacter</taxon>
    </lineage>
</organism>
<dbReference type="NCBIfam" id="NF002073">
    <property type="entry name" value="PRK00913.1-2"/>
    <property type="match status" value="1"/>
</dbReference>
<name>A0A542ZVB6_RARFA</name>
<dbReference type="InterPro" id="IPR011356">
    <property type="entry name" value="Leucine_aapep/pepB"/>
</dbReference>
<dbReference type="InterPro" id="IPR043472">
    <property type="entry name" value="Macro_dom-like"/>
</dbReference>
<dbReference type="AlphaFoldDB" id="A0A542ZVB6"/>
<reference evidence="10 11" key="1">
    <citation type="submission" date="2019-06" db="EMBL/GenBank/DDBJ databases">
        <title>Sequencing the genomes of 1000 actinobacteria strains.</title>
        <authorList>
            <person name="Klenk H.-P."/>
        </authorList>
    </citation>
    <scope>NUCLEOTIDE SEQUENCE [LARGE SCALE GENOMIC DNA]</scope>
    <source>
        <strain evidence="10 11">DSM 4813</strain>
    </source>
</reference>
<dbReference type="SUPFAM" id="SSF52949">
    <property type="entry name" value="Macro domain-like"/>
    <property type="match status" value="1"/>
</dbReference>
<feature type="domain" description="Cytosol aminopeptidase" evidence="9">
    <location>
        <begin position="340"/>
        <end position="347"/>
    </location>
</feature>
<feature type="binding site" evidence="8">
    <location>
        <position position="265"/>
    </location>
    <ligand>
        <name>Mn(2+)</name>
        <dbReference type="ChEBI" id="CHEBI:29035"/>
        <label>2</label>
    </ligand>
</feature>
<feature type="binding site" evidence="8">
    <location>
        <position position="265"/>
    </location>
    <ligand>
        <name>Mn(2+)</name>
        <dbReference type="ChEBI" id="CHEBI:29035"/>
        <label>1</label>
    </ligand>
</feature>
<keyword evidence="8" id="KW-0464">Manganese</keyword>
<dbReference type="Gene3D" id="3.40.630.10">
    <property type="entry name" value="Zn peptidases"/>
    <property type="match status" value="1"/>
</dbReference>
<dbReference type="Gene3D" id="3.40.220.10">
    <property type="entry name" value="Leucine Aminopeptidase, subunit E, domain 1"/>
    <property type="match status" value="1"/>
</dbReference>
<dbReference type="PRINTS" id="PR00481">
    <property type="entry name" value="LAMNOPPTDASE"/>
</dbReference>
<dbReference type="InterPro" id="IPR000819">
    <property type="entry name" value="Peptidase_M17_C"/>
</dbReference>
<evidence type="ECO:0000313" key="10">
    <source>
        <dbReference type="EMBL" id="TQL64282.1"/>
    </source>
</evidence>
<evidence type="ECO:0000256" key="5">
    <source>
        <dbReference type="ARBA" id="ARBA00022670"/>
    </source>
</evidence>
<feature type="binding site" evidence="8">
    <location>
        <position position="283"/>
    </location>
    <ligand>
        <name>Mn(2+)</name>
        <dbReference type="ChEBI" id="CHEBI:29035"/>
        <label>2</label>
    </ligand>
</feature>
<dbReference type="SUPFAM" id="SSF53187">
    <property type="entry name" value="Zn-dependent exopeptidases"/>
    <property type="match status" value="1"/>
</dbReference>
<accession>A0A542ZVB6</accession>
<feature type="binding site" evidence="8">
    <location>
        <position position="344"/>
    </location>
    <ligand>
        <name>Mn(2+)</name>
        <dbReference type="ChEBI" id="CHEBI:29035"/>
        <label>1</label>
    </ligand>
</feature>
<feature type="binding site" evidence="8">
    <location>
        <position position="342"/>
    </location>
    <ligand>
        <name>Mn(2+)</name>
        <dbReference type="ChEBI" id="CHEBI:29035"/>
        <label>1</label>
    </ligand>
</feature>
<dbReference type="GO" id="GO:0070006">
    <property type="term" value="F:metalloaminopeptidase activity"/>
    <property type="evidence" value="ECO:0007669"/>
    <property type="project" value="InterPro"/>
</dbReference>
<dbReference type="GO" id="GO:0006508">
    <property type="term" value="P:proteolysis"/>
    <property type="evidence" value="ECO:0007669"/>
    <property type="project" value="UniProtKB-KW"/>
</dbReference>
<comment type="subcellular location">
    <subcellularLocation>
        <location evidence="8">Cytoplasm</location>
    </subcellularLocation>
</comment>
<evidence type="ECO:0000256" key="6">
    <source>
        <dbReference type="ARBA" id="ARBA00022801"/>
    </source>
</evidence>
<feature type="binding site" evidence="8">
    <location>
        <position position="344"/>
    </location>
    <ligand>
        <name>Mn(2+)</name>
        <dbReference type="ChEBI" id="CHEBI:29035"/>
        <label>2</label>
    </ligand>
</feature>
<protein>
    <recommendedName>
        <fullName evidence="8">Probable cytosol aminopeptidase</fullName>
        <ecNumber evidence="8">3.4.11.1</ecNumber>
    </recommendedName>
    <alternativeName>
        <fullName evidence="8">Leucine aminopeptidase</fullName>
        <shortName evidence="8">LAP</shortName>
        <ecNumber evidence="8">3.4.11.10</ecNumber>
    </alternativeName>
    <alternativeName>
        <fullName evidence="8">Leucyl aminopeptidase</fullName>
    </alternativeName>
</protein>
<feature type="active site" evidence="8">
    <location>
        <position position="346"/>
    </location>
</feature>
<keyword evidence="8" id="KW-0479">Metal-binding</keyword>
<gene>
    <name evidence="8" type="primary">pepA</name>
    <name evidence="10" type="ORF">FB461_0780</name>
</gene>
<dbReference type="Pfam" id="PF02789">
    <property type="entry name" value="Peptidase_M17_N"/>
    <property type="match status" value="1"/>
</dbReference>
<dbReference type="EC" id="3.4.11.10" evidence="8"/>
<evidence type="ECO:0000313" key="11">
    <source>
        <dbReference type="Proteomes" id="UP000315389"/>
    </source>
</evidence>
<dbReference type="RefSeq" id="WP_342776106.1">
    <property type="nucleotide sequence ID" value="NZ_BAAASV010000003.1"/>
</dbReference>
<dbReference type="InterPro" id="IPR008283">
    <property type="entry name" value="Peptidase_M17_N"/>
</dbReference>
<evidence type="ECO:0000256" key="8">
    <source>
        <dbReference type="HAMAP-Rule" id="MF_00181"/>
    </source>
</evidence>
<keyword evidence="11" id="KW-1185">Reference proteome</keyword>
<dbReference type="Pfam" id="PF00883">
    <property type="entry name" value="Peptidase_M17"/>
    <property type="match status" value="1"/>
</dbReference>
<dbReference type="GO" id="GO:0005737">
    <property type="term" value="C:cytoplasm"/>
    <property type="evidence" value="ECO:0007669"/>
    <property type="project" value="UniProtKB-SubCell"/>
</dbReference>
<comment type="similarity">
    <text evidence="3 8">Belongs to the peptidase M17 family.</text>
</comment>
<dbReference type="GO" id="GO:0030145">
    <property type="term" value="F:manganese ion binding"/>
    <property type="evidence" value="ECO:0007669"/>
    <property type="project" value="UniProtKB-UniRule"/>
</dbReference>
<dbReference type="HAMAP" id="MF_00181">
    <property type="entry name" value="Cytosol_peptidase_M17"/>
    <property type="match status" value="1"/>
</dbReference>
<proteinExistence type="inferred from homology"/>